<feature type="domain" description="UreE urease accessory N-terminal" evidence="7">
    <location>
        <begin position="5"/>
        <end position="69"/>
    </location>
</feature>
<comment type="caution">
    <text evidence="8">The sequence shown here is derived from an EMBL/GenBank/DDBJ whole genome shotgun (WGS) entry which is preliminary data.</text>
</comment>
<evidence type="ECO:0000256" key="5">
    <source>
        <dbReference type="HAMAP-Rule" id="MF_00822"/>
    </source>
</evidence>
<evidence type="ECO:0000256" key="3">
    <source>
        <dbReference type="ARBA" id="ARBA00022596"/>
    </source>
</evidence>
<keyword evidence="4 5" id="KW-0143">Chaperone</keyword>
<dbReference type="InterPro" id="IPR036118">
    <property type="entry name" value="UreE_N_sf"/>
</dbReference>
<dbReference type="InterPro" id="IPR012406">
    <property type="entry name" value="UreE"/>
</dbReference>
<gene>
    <name evidence="5" type="primary">ureE</name>
    <name evidence="8" type="ORF">FHG66_12535</name>
</gene>
<dbReference type="SMART" id="SM00988">
    <property type="entry name" value="UreE_N"/>
    <property type="match status" value="1"/>
</dbReference>
<protein>
    <recommendedName>
        <fullName evidence="5">Urease accessory protein UreE</fullName>
    </recommendedName>
</protein>
<organism evidence="8 9">
    <name type="scientific">Rubellimicrobium rubrum</name>
    <dbReference type="NCBI Taxonomy" id="2585369"/>
    <lineage>
        <taxon>Bacteria</taxon>
        <taxon>Pseudomonadati</taxon>
        <taxon>Pseudomonadota</taxon>
        <taxon>Alphaproteobacteria</taxon>
        <taxon>Rhodobacterales</taxon>
        <taxon>Roseobacteraceae</taxon>
        <taxon>Rubellimicrobium</taxon>
    </lineage>
</organism>
<sequence>MAEELPTAREVVRAAHGEIAGHVRLSHHARALRRRRLATVEGPGFLVDLPTTLSVEEGDAFRLADGRLVMIEAEPEALLEAKGELPRLAWHIGNRHAPCEIQGDRLRVLADPVMARMLRGLGAEVTEVTAPFRPEGGAYGEGRVMGHDHGTSADHHHGIGDLGHDGHSHGPHRET</sequence>
<keyword evidence="3 5" id="KW-0533">Nickel</keyword>
<dbReference type="GO" id="GO:0006457">
    <property type="term" value="P:protein folding"/>
    <property type="evidence" value="ECO:0007669"/>
    <property type="project" value="InterPro"/>
</dbReference>
<evidence type="ECO:0000256" key="4">
    <source>
        <dbReference type="ARBA" id="ARBA00023186"/>
    </source>
</evidence>
<evidence type="ECO:0000256" key="2">
    <source>
        <dbReference type="ARBA" id="ARBA00022490"/>
    </source>
</evidence>
<evidence type="ECO:0000256" key="1">
    <source>
        <dbReference type="ARBA" id="ARBA00004496"/>
    </source>
</evidence>
<dbReference type="GO" id="GO:0065003">
    <property type="term" value="P:protein-containing complex assembly"/>
    <property type="evidence" value="ECO:0007669"/>
    <property type="project" value="InterPro"/>
</dbReference>
<evidence type="ECO:0000259" key="7">
    <source>
        <dbReference type="SMART" id="SM00988"/>
    </source>
</evidence>
<accession>A0A5C4MUF0</accession>
<comment type="subcellular location">
    <subcellularLocation>
        <location evidence="1 5">Cytoplasm</location>
    </subcellularLocation>
</comment>
<dbReference type="HAMAP" id="MF_00822">
    <property type="entry name" value="UreE"/>
    <property type="match status" value="1"/>
</dbReference>
<dbReference type="GO" id="GO:0019627">
    <property type="term" value="P:urea metabolic process"/>
    <property type="evidence" value="ECO:0007669"/>
    <property type="project" value="InterPro"/>
</dbReference>
<proteinExistence type="inferred from homology"/>
<evidence type="ECO:0000256" key="6">
    <source>
        <dbReference type="SAM" id="MobiDB-lite"/>
    </source>
</evidence>
<reference evidence="8 9" key="1">
    <citation type="submission" date="2019-06" db="EMBL/GenBank/DDBJ databases">
        <title>YIM 131921 draft genome.</title>
        <authorList>
            <person name="Jiang L."/>
        </authorList>
    </citation>
    <scope>NUCLEOTIDE SEQUENCE [LARGE SCALE GENOMIC DNA]</scope>
    <source>
        <strain evidence="8 9">YIM 131921</strain>
    </source>
</reference>
<dbReference type="SUPFAM" id="SSF69737">
    <property type="entry name" value="Urease metallochaperone UreE, C-terminal domain"/>
    <property type="match status" value="1"/>
</dbReference>
<dbReference type="Pfam" id="PF05194">
    <property type="entry name" value="UreE_C"/>
    <property type="match status" value="1"/>
</dbReference>
<dbReference type="OrthoDB" id="9802215at2"/>
<dbReference type="GO" id="GO:0016151">
    <property type="term" value="F:nickel cation binding"/>
    <property type="evidence" value="ECO:0007669"/>
    <property type="project" value="UniProtKB-UniRule"/>
</dbReference>
<name>A0A5C4MUF0_9RHOB</name>
<dbReference type="SUPFAM" id="SSF69287">
    <property type="entry name" value="Urease metallochaperone UreE, N-terminal domain"/>
    <property type="match status" value="1"/>
</dbReference>
<evidence type="ECO:0000313" key="8">
    <source>
        <dbReference type="EMBL" id="TNC48986.1"/>
    </source>
</evidence>
<feature type="compositionally biased region" description="Basic and acidic residues" evidence="6">
    <location>
        <begin position="144"/>
        <end position="175"/>
    </location>
</feature>
<comment type="function">
    <text evidence="5">Involved in urease metallocenter assembly. Binds nickel. Probably functions as a nickel donor during metallocenter assembly.</text>
</comment>
<keyword evidence="9" id="KW-1185">Reference proteome</keyword>
<dbReference type="AlphaFoldDB" id="A0A5C4MUF0"/>
<dbReference type="RefSeq" id="WP_139077260.1">
    <property type="nucleotide sequence ID" value="NZ_VDFU01000014.1"/>
</dbReference>
<keyword evidence="2 5" id="KW-0963">Cytoplasm</keyword>
<comment type="similarity">
    <text evidence="5">Belongs to the UreE family.</text>
</comment>
<dbReference type="EMBL" id="VDFU01000014">
    <property type="protein sequence ID" value="TNC48986.1"/>
    <property type="molecule type" value="Genomic_DNA"/>
</dbReference>
<dbReference type="Pfam" id="PF02814">
    <property type="entry name" value="UreE_N"/>
    <property type="match status" value="1"/>
</dbReference>
<feature type="region of interest" description="Disordered" evidence="6">
    <location>
        <begin position="139"/>
        <end position="175"/>
    </location>
</feature>
<dbReference type="Proteomes" id="UP000305887">
    <property type="component" value="Unassembled WGS sequence"/>
</dbReference>
<dbReference type="InterPro" id="IPR007864">
    <property type="entry name" value="UreE_C_dom"/>
</dbReference>
<dbReference type="GO" id="GO:0051082">
    <property type="term" value="F:unfolded protein binding"/>
    <property type="evidence" value="ECO:0007669"/>
    <property type="project" value="UniProtKB-UniRule"/>
</dbReference>
<dbReference type="InterPro" id="IPR004029">
    <property type="entry name" value="UreE_N"/>
</dbReference>
<dbReference type="Gene3D" id="2.60.260.20">
    <property type="entry name" value="Urease metallochaperone UreE, N-terminal domain"/>
    <property type="match status" value="1"/>
</dbReference>
<evidence type="ECO:0000313" key="9">
    <source>
        <dbReference type="Proteomes" id="UP000305887"/>
    </source>
</evidence>
<dbReference type="GO" id="GO:0005737">
    <property type="term" value="C:cytoplasm"/>
    <property type="evidence" value="ECO:0007669"/>
    <property type="project" value="UniProtKB-SubCell"/>
</dbReference>
<dbReference type="Gene3D" id="3.30.70.790">
    <property type="entry name" value="UreE, C-terminal domain"/>
    <property type="match status" value="1"/>
</dbReference>